<comment type="caution">
    <text evidence="1">The sequence shown here is derived from an EMBL/GenBank/DDBJ whole genome shotgun (WGS) entry which is preliminary data.</text>
</comment>
<evidence type="ECO:0000313" key="1">
    <source>
        <dbReference type="EMBL" id="GGD24332.1"/>
    </source>
</evidence>
<gene>
    <name evidence="1" type="ORF">GCM10011343_13150</name>
</gene>
<dbReference type="RefSeq" id="WP_188361752.1">
    <property type="nucleotide sequence ID" value="NZ_BMFG01000004.1"/>
</dbReference>
<dbReference type="AlphaFoldDB" id="A0A917DBP5"/>
<sequence length="272" mass="31152">MKKRFIVLIDFSAYSLDLLQYVCDWSNQVDAEVLLLHQTLVFVPALADNETRKQIVFQTNTDALIQLKALVTDNHIQTGKISFYVTETSLNTTLERLLADPFENLLFVGLKRTARIKQLVLGSVALQVIEKNNNCVVALPAAITKFNHPRILVAVTEKHPLNILELNNFLKFVDSDTTQITFFYLAKPNEKTTGIEKQLRQLSELFADRFTTDYTLFEGDNPFNDIKNLINNKTDELLVVQKGTRYFTDQLFRKFMVSELVYEGETPLVVLP</sequence>
<name>A0A917DBP5_9FLAO</name>
<reference evidence="1" key="1">
    <citation type="journal article" date="2014" name="Int. J. Syst. Evol. Microbiol.">
        <title>Complete genome sequence of Corynebacterium casei LMG S-19264T (=DSM 44701T), isolated from a smear-ripened cheese.</title>
        <authorList>
            <consortium name="US DOE Joint Genome Institute (JGI-PGF)"/>
            <person name="Walter F."/>
            <person name="Albersmeier A."/>
            <person name="Kalinowski J."/>
            <person name="Ruckert C."/>
        </authorList>
    </citation>
    <scope>NUCLEOTIDE SEQUENCE</scope>
    <source>
        <strain evidence="1">CGMCC 1.12506</strain>
    </source>
</reference>
<accession>A0A917DBP5</accession>
<dbReference type="Proteomes" id="UP000625735">
    <property type="component" value="Unassembled WGS sequence"/>
</dbReference>
<organism evidence="1 2">
    <name type="scientific">Flavobacterium orientale</name>
    <dbReference type="NCBI Taxonomy" id="1756020"/>
    <lineage>
        <taxon>Bacteria</taxon>
        <taxon>Pseudomonadati</taxon>
        <taxon>Bacteroidota</taxon>
        <taxon>Flavobacteriia</taxon>
        <taxon>Flavobacteriales</taxon>
        <taxon>Flavobacteriaceae</taxon>
        <taxon>Flavobacterium</taxon>
    </lineage>
</organism>
<dbReference type="SUPFAM" id="SSF52402">
    <property type="entry name" value="Adenine nucleotide alpha hydrolases-like"/>
    <property type="match status" value="1"/>
</dbReference>
<proteinExistence type="predicted"/>
<reference evidence="1" key="2">
    <citation type="submission" date="2020-09" db="EMBL/GenBank/DDBJ databases">
        <authorList>
            <person name="Sun Q."/>
            <person name="Zhou Y."/>
        </authorList>
    </citation>
    <scope>NUCLEOTIDE SEQUENCE</scope>
    <source>
        <strain evidence="1">CGMCC 1.12506</strain>
    </source>
</reference>
<dbReference type="EMBL" id="BMFG01000004">
    <property type="protein sequence ID" value="GGD24332.1"/>
    <property type="molecule type" value="Genomic_DNA"/>
</dbReference>
<protein>
    <submittedName>
        <fullName evidence="1">Universal stress protein</fullName>
    </submittedName>
</protein>
<keyword evidence="2" id="KW-1185">Reference proteome</keyword>
<evidence type="ECO:0000313" key="2">
    <source>
        <dbReference type="Proteomes" id="UP000625735"/>
    </source>
</evidence>
<dbReference type="Gene3D" id="3.40.50.12370">
    <property type="match status" value="1"/>
</dbReference>